<keyword evidence="1" id="KW-0805">Transcription regulation</keyword>
<dbReference type="PATRIC" id="fig|1261.5.peg.900"/>
<dbReference type="InterPro" id="IPR009057">
    <property type="entry name" value="Homeodomain-like_sf"/>
</dbReference>
<dbReference type="STRING" id="1261.HMPREF3195_00895"/>
<dbReference type="SUPFAM" id="SSF46689">
    <property type="entry name" value="Homeodomain-like"/>
    <property type="match status" value="1"/>
</dbReference>
<evidence type="ECO:0000256" key="1">
    <source>
        <dbReference type="ARBA" id="ARBA00023015"/>
    </source>
</evidence>
<reference evidence="5 6" key="1">
    <citation type="submission" date="2016-02" db="EMBL/GenBank/DDBJ databases">
        <authorList>
            <person name="Wen L."/>
            <person name="He K."/>
            <person name="Yang H."/>
        </authorList>
    </citation>
    <scope>NUCLEOTIDE SEQUENCE [LARGE SCALE GENOMIC DNA]</scope>
    <source>
        <strain evidence="5 6">MJR8628A</strain>
    </source>
</reference>
<sequence length="325" mass="36989">MIPVSEKTIVENAYKGYNFSDMNELGHKKIYKLSNETGTGEMCCYNLIDGFTLSYNNLNMESSHQKINPCKGIIQIDHCLDGCYEFKLKSNERAFVGKGDFSVVDLGKVPFESSSIPMKRYIGLTVFIDIKIAQRSIDKYFPFAKINIKEIMDMLCKNGPALIIKSRKEINHILNELYTVSEDIRISYSIIKIIELLLFLSLIKTEDMKKIPTFSEPIYEATQDCYKALVENPFDKYSISELAKQYAISESSLKRCFMHLTGQSIGSFIKNTCLEESAKLLIDKPHITIGEVADFAGYLNPSKFASAFKTYFGVSPQQYRKNNLT</sequence>
<evidence type="ECO:0000256" key="3">
    <source>
        <dbReference type="ARBA" id="ARBA00023163"/>
    </source>
</evidence>
<dbReference type="SMART" id="SM00342">
    <property type="entry name" value="HTH_ARAC"/>
    <property type="match status" value="1"/>
</dbReference>
<feature type="domain" description="HTH araC/xylS-type" evidence="4">
    <location>
        <begin position="223"/>
        <end position="322"/>
    </location>
</feature>
<dbReference type="Pfam" id="PF12833">
    <property type="entry name" value="HTH_18"/>
    <property type="match status" value="1"/>
</dbReference>
<accession>A0A135YUN4</accession>
<evidence type="ECO:0000256" key="2">
    <source>
        <dbReference type="ARBA" id="ARBA00023125"/>
    </source>
</evidence>
<proteinExistence type="predicted"/>
<dbReference type="AlphaFoldDB" id="A0A135YUN4"/>
<dbReference type="EMBL" id="LSQZ01000034">
    <property type="protein sequence ID" value="KXI13084.1"/>
    <property type="molecule type" value="Genomic_DNA"/>
</dbReference>
<name>A0A135YUN4_9FIRM</name>
<evidence type="ECO:0000313" key="5">
    <source>
        <dbReference type="EMBL" id="KXI13084.1"/>
    </source>
</evidence>
<dbReference type="RefSeq" id="WP_207719494.1">
    <property type="nucleotide sequence ID" value="NZ_CAMPYD010000003.1"/>
</dbReference>
<dbReference type="GO" id="GO:0003700">
    <property type="term" value="F:DNA-binding transcription factor activity"/>
    <property type="evidence" value="ECO:0007669"/>
    <property type="project" value="InterPro"/>
</dbReference>
<comment type="caution">
    <text evidence="5">The sequence shown here is derived from an EMBL/GenBank/DDBJ whole genome shotgun (WGS) entry which is preliminary data.</text>
</comment>
<dbReference type="PANTHER" id="PTHR47893">
    <property type="entry name" value="REGULATORY PROTEIN PCHR"/>
    <property type="match status" value="1"/>
</dbReference>
<dbReference type="InterPro" id="IPR020449">
    <property type="entry name" value="Tscrpt_reg_AraC-type_HTH"/>
</dbReference>
<dbReference type="PRINTS" id="PR00032">
    <property type="entry name" value="HTHARAC"/>
</dbReference>
<dbReference type="Proteomes" id="UP000070326">
    <property type="component" value="Unassembled WGS sequence"/>
</dbReference>
<evidence type="ECO:0000313" key="6">
    <source>
        <dbReference type="Proteomes" id="UP000070326"/>
    </source>
</evidence>
<keyword evidence="2" id="KW-0238">DNA-binding</keyword>
<gene>
    <name evidence="5" type="ORF">HMPREF3195_00895</name>
</gene>
<protein>
    <submittedName>
        <fullName evidence="5">Transcriptional regulator, AraC family</fullName>
    </submittedName>
</protein>
<evidence type="ECO:0000259" key="4">
    <source>
        <dbReference type="PROSITE" id="PS01124"/>
    </source>
</evidence>
<keyword evidence="3" id="KW-0804">Transcription</keyword>
<dbReference type="GO" id="GO:0043565">
    <property type="term" value="F:sequence-specific DNA binding"/>
    <property type="evidence" value="ECO:0007669"/>
    <property type="project" value="InterPro"/>
</dbReference>
<dbReference type="PROSITE" id="PS01124">
    <property type="entry name" value="HTH_ARAC_FAMILY_2"/>
    <property type="match status" value="1"/>
</dbReference>
<dbReference type="PANTHER" id="PTHR47893:SF1">
    <property type="entry name" value="REGULATORY PROTEIN PCHR"/>
    <property type="match status" value="1"/>
</dbReference>
<dbReference type="GeneID" id="79842425"/>
<dbReference type="InterPro" id="IPR018060">
    <property type="entry name" value="HTH_AraC"/>
</dbReference>
<dbReference type="Gene3D" id="1.10.10.60">
    <property type="entry name" value="Homeodomain-like"/>
    <property type="match status" value="1"/>
</dbReference>
<organism evidence="5 6">
    <name type="scientific">Peptostreptococcus anaerobius</name>
    <dbReference type="NCBI Taxonomy" id="1261"/>
    <lineage>
        <taxon>Bacteria</taxon>
        <taxon>Bacillati</taxon>
        <taxon>Bacillota</taxon>
        <taxon>Clostridia</taxon>
        <taxon>Peptostreptococcales</taxon>
        <taxon>Peptostreptococcaceae</taxon>
        <taxon>Peptostreptococcus</taxon>
    </lineage>
</organism>
<dbReference type="InterPro" id="IPR053142">
    <property type="entry name" value="PchR_regulatory_protein"/>
</dbReference>